<dbReference type="PROSITE" id="PS50043">
    <property type="entry name" value="HTH_LUXR_2"/>
    <property type="match status" value="1"/>
</dbReference>
<dbReference type="InterPro" id="IPR001789">
    <property type="entry name" value="Sig_transdc_resp-reg_receiver"/>
</dbReference>
<feature type="domain" description="Response regulatory" evidence="8">
    <location>
        <begin position="5"/>
        <end position="121"/>
    </location>
</feature>
<proteinExistence type="predicted"/>
<gene>
    <name evidence="9" type="ORF">GH885_00850</name>
</gene>
<dbReference type="Pfam" id="PF00196">
    <property type="entry name" value="GerE"/>
    <property type="match status" value="1"/>
</dbReference>
<dbReference type="InterPro" id="IPR039420">
    <property type="entry name" value="WalR-like"/>
</dbReference>
<keyword evidence="3" id="KW-0805">Transcription regulation</keyword>
<keyword evidence="4" id="KW-0238">DNA-binding</keyword>
<dbReference type="PRINTS" id="PR00038">
    <property type="entry name" value="HTHLUXR"/>
</dbReference>
<dbReference type="SUPFAM" id="SSF52172">
    <property type="entry name" value="CheY-like"/>
    <property type="match status" value="1"/>
</dbReference>
<dbReference type="PANTHER" id="PTHR43214">
    <property type="entry name" value="TWO-COMPONENT RESPONSE REGULATOR"/>
    <property type="match status" value="1"/>
</dbReference>
<dbReference type="RefSeq" id="WP_153833781.1">
    <property type="nucleotide sequence ID" value="NZ_JBHUMW010000007.1"/>
</dbReference>
<dbReference type="GO" id="GO:0003677">
    <property type="term" value="F:DNA binding"/>
    <property type="evidence" value="ECO:0007669"/>
    <property type="project" value="UniProtKB-KW"/>
</dbReference>
<feature type="modified residue" description="4-aspartylphosphate" evidence="6">
    <location>
        <position position="56"/>
    </location>
</feature>
<evidence type="ECO:0000256" key="1">
    <source>
        <dbReference type="ARBA" id="ARBA00004496"/>
    </source>
</evidence>
<evidence type="ECO:0000256" key="3">
    <source>
        <dbReference type="ARBA" id="ARBA00023015"/>
    </source>
</evidence>
<evidence type="ECO:0000313" key="10">
    <source>
        <dbReference type="Proteomes" id="UP000435187"/>
    </source>
</evidence>
<dbReference type="AlphaFoldDB" id="A0A6N7QS93"/>
<evidence type="ECO:0000256" key="5">
    <source>
        <dbReference type="ARBA" id="ARBA00023163"/>
    </source>
</evidence>
<evidence type="ECO:0000313" key="9">
    <source>
        <dbReference type="EMBL" id="MRI64893.1"/>
    </source>
</evidence>
<organism evidence="9 10">
    <name type="scientific">Gracilibacillus thailandensis</name>
    <dbReference type="NCBI Taxonomy" id="563735"/>
    <lineage>
        <taxon>Bacteria</taxon>
        <taxon>Bacillati</taxon>
        <taxon>Bacillota</taxon>
        <taxon>Bacilli</taxon>
        <taxon>Bacillales</taxon>
        <taxon>Bacillaceae</taxon>
        <taxon>Gracilibacillus</taxon>
    </lineage>
</organism>
<comment type="caution">
    <text evidence="9">The sequence shown here is derived from an EMBL/GenBank/DDBJ whole genome shotgun (WGS) entry which is preliminary data.</text>
</comment>
<dbReference type="GO" id="GO:0005737">
    <property type="term" value="C:cytoplasm"/>
    <property type="evidence" value="ECO:0007669"/>
    <property type="project" value="UniProtKB-SubCell"/>
</dbReference>
<evidence type="ECO:0000256" key="6">
    <source>
        <dbReference type="PROSITE-ProRule" id="PRU00169"/>
    </source>
</evidence>
<reference evidence="9 10" key="1">
    <citation type="submission" date="2019-10" db="EMBL/GenBank/DDBJ databases">
        <title>Gracilibacillus salitolerans sp. nov., a moderate halophile isolated from a saline soil in northwest China.</title>
        <authorList>
            <person name="Gan L."/>
        </authorList>
    </citation>
    <scope>NUCLEOTIDE SEQUENCE [LARGE SCALE GENOMIC DNA]</scope>
    <source>
        <strain evidence="9 10">TP2-8</strain>
    </source>
</reference>
<dbReference type="GO" id="GO:0000160">
    <property type="term" value="P:phosphorelay signal transduction system"/>
    <property type="evidence" value="ECO:0007669"/>
    <property type="project" value="InterPro"/>
</dbReference>
<evidence type="ECO:0000259" key="7">
    <source>
        <dbReference type="PROSITE" id="PS50043"/>
    </source>
</evidence>
<evidence type="ECO:0000256" key="2">
    <source>
        <dbReference type="ARBA" id="ARBA00022553"/>
    </source>
</evidence>
<dbReference type="PROSITE" id="PS50110">
    <property type="entry name" value="RESPONSE_REGULATORY"/>
    <property type="match status" value="1"/>
</dbReference>
<dbReference type="InterPro" id="IPR000792">
    <property type="entry name" value="Tscrpt_reg_LuxR_C"/>
</dbReference>
<keyword evidence="5" id="KW-0804">Transcription</keyword>
<dbReference type="Proteomes" id="UP000435187">
    <property type="component" value="Unassembled WGS sequence"/>
</dbReference>
<dbReference type="Pfam" id="PF00072">
    <property type="entry name" value="Response_reg"/>
    <property type="match status" value="1"/>
</dbReference>
<evidence type="ECO:0000256" key="4">
    <source>
        <dbReference type="ARBA" id="ARBA00023125"/>
    </source>
</evidence>
<dbReference type="CDD" id="cd06170">
    <property type="entry name" value="LuxR_C_like"/>
    <property type="match status" value="1"/>
</dbReference>
<comment type="subcellular location">
    <subcellularLocation>
        <location evidence="1">Cytoplasm</location>
    </subcellularLocation>
</comment>
<dbReference type="InterPro" id="IPR016032">
    <property type="entry name" value="Sig_transdc_resp-reg_C-effctor"/>
</dbReference>
<dbReference type="GO" id="GO:0006355">
    <property type="term" value="P:regulation of DNA-templated transcription"/>
    <property type="evidence" value="ECO:0007669"/>
    <property type="project" value="InterPro"/>
</dbReference>
<feature type="domain" description="HTH luxR-type" evidence="7">
    <location>
        <begin position="158"/>
        <end position="222"/>
    </location>
</feature>
<dbReference type="Gene3D" id="3.40.50.2300">
    <property type="match status" value="1"/>
</dbReference>
<dbReference type="SMART" id="SM00448">
    <property type="entry name" value="REC"/>
    <property type="match status" value="1"/>
</dbReference>
<dbReference type="SMART" id="SM00421">
    <property type="entry name" value="HTH_LUXR"/>
    <property type="match status" value="1"/>
</dbReference>
<dbReference type="InterPro" id="IPR011006">
    <property type="entry name" value="CheY-like_superfamily"/>
</dbReference>
<accession>A0A6N7QS93</accession>
<dbReference type="PANTHER" id="PTHR43214:SF40">
    <property type="entry name" value="TRANSCRIPTIONAL REGULATORY PROTEIN LNRK"/>
    <property type="match status" value="1"/>
</dbReference>
<sequence>MSKVKIIIADDQKIICEGLAVMLNQQSDLEVIATANSGEDVINKTIESKPDVILMDIRMPGIGGIRAAKILKEKYPDIKIIMLTTFSQNDYILKALKNGASGYLLKDTDVHQLVDAIYQSLKGQILIPESIQPLLMKQLETSGENDSRSSFETVLDALKERNVRLTDTETNILKRLLNGYSNQEIADSMYLSIGTVKNYVSKVYRKLGVSGRPEAILLLKSL</sequence>
<keyword evidence="10" id="KW-1185">Reference proteome</keyword>
<dbReference type="EMBL" id="WJEE01000001">
    <property type="protein sequence ID" value="MRI64893.1"/>
    <property type="molecule type" value="Genomic_DNA"/>
</dbReference>
<dbReference type="InterPro" id="IPR058245">
    <property type="entry name" value="NreC/VraR/RcsB-like_REC"/>
</dbReference>
<dbReference type="SUPFAM" id="SSF46894">
    <property type="entry name" value="C-terminal effector domain of the bipartite response regulators"/>
    <property type="match status" value="1"/>
</dbReference>
<keyword evidence="2 6" id="KW-0597">Phosphoprotein</keyword>
<protein>
    <submittedName>
        <fullName evidence="9">Response regulator</fullName>
    </submittedName>
</protein>
<dbReference type="CDD" id="cd17535">
    <property type="entry name" value="REC_NarL-like"/>
    <property type="match status" value="1"/>
</dbReference>
<evidence type="ECO:0000259" key="8">
    <source>
        <dbReference type="PROSITE" id="PS50110"/>
    </source>
</evidence>
<name>A0A6N7QS93_9BACI</name>